<evidence type="ECO:0008006" key="2">
    <source>
        <dbReference type="Google" id="ProtNLM"/>
    </source>
</evidence>
<proteinExistence type="predicted"/>
<sequence>MSRNVLYKCTVNARGGPYVYIGASADIFKSRCRNHIASFRKIHKRNVTSLADFVWRPKEEKAKYNLAGQ</sequence>
<name>A0A0L8HPF8_OCTBM</name>
<accession>A0A0L8HPF8</accession>
<reference evidence="1" key="1">
    <citation type="submission" date="2015-07" db="EMBL/GenBank/DDBJ databases">
        <title>MeaNS - Measles Nucleotide Surveillance Program.</title>
        <authorList>
            <person name="Tran T."/>
            <person name="Druce J."/>
        </authorList>
    </citation>
    <scope>NUCLEOTIDE SEQUENCE</scope>
    <source>
        <strain evidence="1">UCB-OBI-ISO-001</strain>
        <tissue evidence="1">Gonad</tissue>
    </source>
</reference>
<dbReference type="EMBL" id="KQ417617">
    <property type="protein sequence ID" value="KOF91117.1"/>
    <property type="molecule type" value="Genomic_DNA"/>
</dbReference>
<protein>
    <recommendedName>
        <fullName evidence="2">GIY-YIG domain-containing protein</fullName>
    </recommendedName>
</protein>
<gene>
    <name evidence="1" type="ORF">OCBIM_22009803mg</name>
</gene>
<organism evidence="1">
    <name type="scientific">Octopus bimaculoides</name>
    <name type="common">California two-spotted octopus</name>
    <dbReference type="NCBI Taxonomy" id="37653"/>
    <lineage>
        <taxon>Eukaryota</taxon>
        <taxon>Metazoa</taxon>
        <taxon>Spiralia</taxon>
        <taxon>Lophotrochozoa</taxon>
        <taxon>Mollusca</taxon>
        <taxon>Cephalopoda</taxon>
        <taxon>Coleoidea</taxon>
        <taxon>Octopodiformes</taxon>
        <taxon>Octopoda</taxon>
        <taxon>Incirrata</taxon>
        <taxon>Octopodidae</taxon>
        <taxon>Octopus</taxon>
    </lineage>
</organism>
<dbReference type="AlphaFoldDB" id="A0A0L8HPF8"/>
<evidence type="ECO:0000313" key="1">
    <source>
        <dbReference type="EMBL" id="KOF91117.1"/>
    </source>
</evidence>